<comment type="caution">
    <text evidence="5">The sequence shown here is derived from an EMBL/GenBank/DDBJ whole genome shotgun (WGS) entry which is preliminary data.</text>
</comment>
<dbReference type="CDD" id="cd16334">
    <property type="entry name" value="LppX-like"/>
    <property type="match status" value="1"/>
</dbReference>
<dbReference type="InterPro" id="IPR029046">
    <property type="entry name" value="LolA/LolB/LppX"/>
</dbReference>
<proteinExistence type="inferred from homology"/>
<keyword evidence="6" id="KW-1185">Reference proteome</keyword>
<evidence type="ECO:0000256" key="3">
    <source>
        <dbReference type="ARBA" id="ARBA00022475"/>
    </source>
</evidence>
<protein>
    <submittedName>
        <fullName evidence="5">LppX_LprAFG lipoprotein</fullName>
    </submittedName>
</protein>
<accession>A0ABX1JC84</accession>
<dbReference type="SUPFAM" id="SSF89392">
    <property type="entry name" value="Prokaryotic lipoproteins and lipoprotein localization factors"/>
    <property type="match status" value="1"/>
</dbReference>
<keyword evidence="5" id="KW-0449">Lipoprotein</keyword>
<dbReference type="PROSITE" id="PS51257">
    <property type="entry name" value="PROKAR_LIPOPROTEIN"/>
    <property type="match status" value="1"/>
</dbReference>
<reference evidence="5 6" key="1">
    <citation type="submission" date="2020-04" db="EMBL/GenBank/DDBJ databases">
        <title>Novel species.</title>
        <authorList>
            <person name="Teo W.F.A."/>
            <person name="Lipun K."/>
            <person name="Srisuk N."/>
            <person name="Duangmal K."/>
        </authorList>
    </citation>
    <scope>NUCLEOTIDE SEQUENCE [LARGE SCALE GENOMIC DNA]</scope>
    <source>
        <strain evidence="5 6">K13G38</strain>
    </source>
</reference>
<keyword evidence="3" id="KW-1003">Cell membrane</keyword>
<feature type="signal peptide" evidence="4">
    <location>
        <begin position="1"/>
        <end position="22"/>
    </location>
</feature>
<dbReference type="Proteomes" id="UP000715441">
    <property type="component" value="Unassembled WGS sequence"/>
</dbReference>
<gene>
    <name evidence="5" type="ORF">HFP15_31515</name>
</gene>
<dbReference type="RefSeq" id="WP_168520420.1">
    <property type="nucleotide sequence ID" value="NZ_JAAXLS010000035.1"/>
</dbReference>
<comment type="similarity">
    <text evidence="2">Belongs to the LppX/LprAFG lipoprotein family.</text>
</comment>
<keyword evidence="4" id="KW-0732">Signal</keyword>
<evidence type="ECO:0000256" key="1">
    <source>
        <dbReference type="ARBA" id="ARBA00004196"/>
    </source>
</evidence>
<organism evidence="5 6">
    <name type="scientific">Amycolatopsis acididurans</name>
    <dbReference type="NCBI Taxonomy" id="2724524"/>
    <lineage>
        <taxon>Bacteria</taxon>
        <taxon>Bacillati</taxon>
        <taxon>Actinomycetota</taxon>
        <taxon>Actinomycetes</taxon>
        <taxon>Pseudonocardiales</taxon>
        <taxon>Pseudonocardiaceae</taxon>
        <taxon>Amycolatopsis</taxon>
    </lineage>
</organism>
<evidence type="ECO:0000313" key="5">
    <source>
        <dbReference type="EMBL" id="NKQ57403.1"/>
    </source>
</evidence>
<evidence type="ECO:0000256" key="4">
    <source>
        <dbReference type="SAM" id="SignalP"/>
    </source>
</evidence>
<evidence type="ECO:0000313" key="6">
    <source>
        <dbReference type="Proteomes" id="UP000715441"/>
    </source>
</evidence>
<name>A0ABX1JC84_9PSEU</name>
<keyword evidence="3" id="KW-0472">Membrane</keyword>
<comment type="subcellular location">
    <subcellularLocation>
        <location evidence="1">Cell envelope</location>
    </subcellularLocation>
</comment>
<dbReference type="Gene3D" id="2.50.20.20">
    <property type="match status" value="1"/>
</dbReference>
<evidence type="ECO:0000256" key="2">
    <source>
        <dbReference type="ARBA" id="ARBA00009194"/>
    </source>
</evidence>
<feature type="chain" id="PRO_5045106843" evidence="4">
    <location>
        <begin position="23"/>
        <end position="229"/>
    </location>
</feature>
<sequence>MLRRRTAGVLVMVLALASGCSASPDTRGPLPDASSLVTAAAATFGQLRSFAFDFTVSGSVPGLNVREVKGVASKDGGPYGSASGQADMQESQNRFEVTYSINGDKLVLTGKNGIRDEQPVPVPYNPVALFDPAHGLPKLLTAATGVKTETREDLKGVQTYRVTGEIAEDVVQGVLPTVASDVDVKFWVTQSEPRNLVRVWMQVPPRQPNEGAVMLELGLTQPSATTPAG</sequence>
<dbReference type="Pfam" id="PF07161">
    <property type="entry name" value="LppX_LprAFG"/>
    <property type="match status" value="1"/>
</dbReference>
<dbReference type="EMBL" id="JAAXLS010000035">
    <property type="protein sequence ID" value="NKQ57403.1"/>
    <property type="molecule type" value="Genomic_DNA"/>
</dbReference>
<dbReference type="InterPro" id="IPR009830">
    <property type="entry name" value="LppX/LprAFG"/>
</dbReference>